<protein>
    <submittedName>
        <fullName evidence="1">Uncharacterized protein</fullName>
    </submittedName>
</protein>
<evidence type="ECO:0000313" key="1">
    <source>
        <dbReference type="EMBL" id="RGV64200.1"/>
    </source>
</evidence>
<reference evidence="3 4" key="1">
    <citation type="submission" date="2018-08" db="EMBL/GenBank/DDBJ databases">
        <title>A genome reference for cultivated species of the human gut microbiota.</title>
        <authorList>
            <person name="Zou Y."/>
            <person name="Xue W."/>
            <person name="Luo G."/>
        </authorList>
    </citation>
    <scope>NUCLEOTIDE SEQUENCE [LARGE SCALE GENOMIC DNA]</scope>
    <source>
        <strain evidence="1 3">AF14-23</strain>
        <strain evidence="2 4">AM22-9LB</strain>
    </source>
</reference>
<dbReference type="RefSeq" id="WP_118012971.1">
    <property type="nucleotide sequence ID" value="NZ_JAAILP010000018.1"/>
</dbReference>
<dbReference type="EMBL" id="QRZI01000005">
    <property type="protein sequence ID" value="RGV64200.1"/>
    <property type="molecule type" value="Genomic_DNA"/>
</dbReference>
<evidence type="ECO:0000313" key="3">
    <source>
        <dbReference type="Proteomes" id="UP000265828"/>
    </source>
</evidence>
<evidence type="ECO:0000313" key="4">
    <source>
        <dbReference type="Proteomes" id="UP000284220"/>
    </source>
</evidence>
<comment type="caution">
    <text evidence="1">The sequence shown here is derived from an EMBL/GenBank/DDBJ whole genome shotgun (WGS) entry which is preliminary data.</text>
</comment>
<organism evidence="1 3">
    <name type="scientific">Blautia obeum</name>
    <dbReference type="NCBI Taxonomy" id="40520"/>
    <lineage>
        <taxon>Bacteria</taxon>
        <taxon>Bacillati</taxon>
        <taxon>Bacillota</taxon>
        <taxon>Clostridia</taxon>
        <taxon>Lachnospirales</taxon>
        <taxon>Lachnospiraceae</taxon>
        <taxon>Blautia</taxon>
    </lineage>
</organism>
<dbReference type="Proteomes" id="UP000284220">
    <property type="component" value="Unassembled WGS sequence"/>
</dbReference>
<sequence>MTEVNKQEPLIRQARRKLAELFPDDYSVYEKWEQYKEIYASAYRSAPNNMDKIIEYWIDTISPYDHGVHHSELVFPLNVLNNTIATGYGKQHLYDIVRIIAPPQSYAIIYLLWQCNSISNDERLKRAKKDFLERGYTDEDADIIRDYDINLETLQEWRHDEPERPLSHRMFGANPTINAGASQYLKKNFPDKADSYETISKGINLYVQAYHDALEHVVDQWFLVCSKEYVQKKLLELNGLFQNQTSPEKIRSEFLPDIKASAYNVFKLLIDTYTEEKDYQADNKNISTN</sequence>
<dbReference type="Proteomes" id="UP000265828">
    <property type="component" value="Unassembled WGS sequence"/>
</dbReference>
<evidence type="ECO:0000313" key="2">
    <source>
        <dbReference type="EMBL" id="RHG14424.1"/>
    </source>
</evidence>
<dbReference type="AlphaFoldDB" id="A0A395X8N7"/>
<proteinExistence type="predicted"/>
<gene>
    <name evidence="2" type="ORF">DW272_15790</name>
    <name evidence="1" type="ORF">DWW07_08280</name>
</gene>
<name>A0A395X8N7_9FIRM</name>
<dbReference type="EMBL" id="QRHZ01000013">
    <property type="protein sequence ID" value="RHG14424.1"/>
    <property type="molecule type" value="Genomic_DNA"/>
</dbReference>
<accession>A0A395X8N7</accession>